<dbReference type="OrthoDB" id="6122298at2759"/>
<evidence type="ECO:0000313" key="1">
    <source>
        <dbReference type="EMBL" id="KAJ8049772.1"/>
    </source>
</evidence>
<dbReference type="EMBL" id="JAIZAY010000001">
    <property type="protein sequence ID" value="KAJ8049772.1"/>
    <property type="molecule type" value="Genomic_DNA"/>
</dbReference>
<name>A0A9Q1CPX9_HOLLE</name>
<accession>A0A9Q1CPX9</accession>
<protein>
    <submittedName>
        <fullName evidence="1">Uncharacterized protein</fullName>
    </submittedName>
</protein>
<comment type="caution">
    <text evidence="1">The sequence shown here is derived from an EMBL/GenBank/DDBJ whole genome shotgun (WGS) entry which is preliminary data.</text>
</comment>
<proteinExistence type="predicted"/>
<evidence type="ECO:0000313" key="2">
    <source>
        <dbReference type="Proteomes" id="UP001152320"/>
    </source>
</evidence>
<organism evidence="1 2">
    <name type="scientific">Holothuria leucospilota</name>
    <name type="common">Black long sea cucumber</name>
    <name type="synonym">Mertensiothuria leucospilota</name>
    <dbReference type="NCBI Taxonomy" id="206669"/>
    <lineage>
        <taxon>Eukaryota</taxon>
        <taxon>Metazoa</taxon>
        <taxon>Echinodermata</taxon>
        <taxon>Eleutherozoa</taxon>
        <taxon>Echinozoa</taxon>
        <taxon>Holothuroidea</taxon>
        <taxon>Aspidochirotacea</taxon>
        <taxon>Aspidochirotida</taxon>
        <taxon>Holothuriidae</taxon>
        <taxon>Holothuria</taxon>
    </lineage>
</organism>
<sequence>MATPSGPCLPSWNLSPSAALRLYGVKKRKPSEQQAYHCPVKRRCSFPAAEVLNLTDNWNPDLGRNLQDSESIVKTDLYVPTLCGHDSLLHNADSEAEHFCHTAGSPCLQGTHVCKVTSASPQDHVDERMDLDVVNKSIDHVSPKSHCFENSNVKTGGDSLDAGSEASKASLREKAEKLASTLQFMKDHNITSNDYWAVPPESELSMEEELEMARVAMETDYAPNPDQYRSHSSNSTSRTDKVRVFCKPYWDESLHDQSHFF</sequence>
<dbReference type="AlphaFoldDB" id="A0A9Q1CPX9"/>
<keyword evidence="2" id="KW-1185">Reference proteome</keyword>
<reference evidence="1" key="1">
    <citation type="submission" date="2021-10" db="EMBL/GenBank/DDBJ databases">
        <title>Tropical sea cucumber genome reveals ecological adaptation and Cuvierian tubules defense mechanism.</title>
        <authorList>
            <person name="Chen T."/>
        </authorList>
    </citation>
    <scope>NUCLEOTIDE SEQUENCE</scope>
    <source>
        <strain evidence="1">Nanhai2018</strain>
        <tissue evidence="1">Muscle</tissue>
    </source>
</reference>
<gene>
    <name evidence="1" type="ORF">HOLleu_02669</name>
</gene>
<dbReference type="Proteomes" id="UP001152320">
    <property type="component" value="Chromosome 1"/>
</dbReference>